<keyword evidence="6" id="KW-0500">Molybdenum</keyword>
<dbReference type="RefSeq" id="WP_169660679.1">
    <property type="nucleotide sequence ID" value="NZ_JABANE010000167.1"/>
</dbReference>
<dbReference type="GO" id="GO:0005829">
    <property type="term" value="C:cytosol"/>
    <property type="evidence" value="ECO:0007669"/>
    <property type="project" value="TreeGrafter"/>
</dbReference>
<keyword evidence="9" id="KW-1185">Reference proteome</keyword>
<dbReference type="PANTHER" id="PTHR10192:SF5">
    <property type="entry name" value="GEPHYRIN"/>
    <property type="match status" value="1"/>
</dbReference>
<dbReference type="Gene3D" id="2.170.190.11">
    <property type="entry name" value="Molybdopterin biosynthesis moea protein, domain 3"/>
    <property type="match status" value="1"/>
</dbReference>
<dbReference type="InterPro" id="IPR001453">
    <property type="entry name" value="MoaB/Mog_dom"/>
</dbReference>
<comment type="caution">
    <text evidence="8">The sequence shown here is derived from an EMBL/GenBank/DDBJ whole genome shotgun (WGS) entry which is preliminary data.</text>
</comment>
<evidence type="ECO:0000313" key="8">
    <source>
        <dbReference type="EMBL" id="NME72490.1"/>
    </source>
</evidence>
<dbReference type="EC" id="2.10.1.1" evidence="6"/>
<dbReference type="SUPFAM" id="SSF63867">
    <property type="entry name" value="MoeA C-terminal domain-like"/>
    <property type="match status" value="1"/>
</dbReference>
<dbReference type="UniPathway" id="UPA00344"/>
<accession>A0A7X9XD67</accession>
<keyword evidence="6" id="KW-0479">Metal-binding</keyword>
<dbReference type="Gene3D" id="2.40.340.10">
    <property type="entry name" value="MoeA, C-terminal, domain IV"/>
    <property type="match status" value="1"/>
</dbReference>
<reference evidence="8 9" key="1">
    <citation type="submission" date="2020-04" db="EMBL/GenBank/DDBJ databases">
        <title>Flammeovirga sp. SR4, a novel species isolated from seawater.</title>
        <authorList>
            <person name="Wang X."/>
        </authorList>
    </citation>
    <scope>NUCLEOTIDE SEQUENCE [LARGE SCALE GENOMIC DNA]</scope>
    <source>
        <strain evidence="8 9">ATCC 23126</strain>
    </source>
</reference>
<dbReference type="PANTHER" id="PTHR10192">
    <property type="entry name" value="MOLYBDOPTERIN BIOSYNTHESIS PROTEIN"/>
    <property type="match status" value="1"/>
</dbReference>
<dbReference type="GO" id="GO:0046872">
    <property type="term" value="F:metal ion binding"/>
    <property type="evidence" value="ECO:0007669"/>
    <property type="project" value="UniProtKB-UniRule"/>
</dbReference>
<keyword evidence="6" id="KW-0460">Magnesium</keyword>
<dbReference type="InterPro" id="IPR005111">
    <property type="entry name" value="MoeA_C_domain_IV"/>
</dbReference>
<comment type="pathway">
    <text evidence="2 6">Cofactor biosynthesis; molybdopterin biosynthesis.</text>
</comment>
<dbReference type="InterPro" id="IPR005110">
    <property type="entry name" value="MoeA_linker/N"/>
</dbReference>
<keyword evidence="4 6" id="KW-0501">Molybdenum cofactor biosynthesis</keyword>
<sequence length="405" mass="45388">MQNHLIEPSEVEQIIQQVSYKASIITVTLFDAVGKVLAEDIYADRDFPPFNRVAMDGIAVNFSEIEKGTHQFKVEGVQAAGSPQMTLQQTENCLEVMTGAMLPQNVDVVIPYEWTKKDGDIMIVEDFNNIQSFGNIHQKGSDHKEGSLILKSGSAITSAEIGLLATVGKHEVKVYSSPKFAIIATGDELVNVEDTPAPHQIRMSNCHTIQSRLQEEGLDSTIFHLKDDYEDLKQSIQSLFDEYDIFVFSGGVSKGKFDYLPQVFEELGVTKKFHGVKQRPGKPFWFGVTAKNQPIFALPGNPVSTYLCTNRYLIPWLYDQKAISAPLVKKYATLAEDFTFKKPLTFFLQVKAYYDKDGKLWAEPVKGGGSGDLTSLVKANAFLELEGQRSDFSKNEKLPIWFYKK</sequence>
<comment type="catalytic activity">
    <reaction evidence="5">
        <text>adenylyl-molybdopterin + molybdate = Mo-molybdopterin + AMP + H(+)</text>
        <dbReference type="Rhea" id="RHEA:35047"/>
        <dbReference type="ChEBI" id="CHEBI:15378"/>
        <dbReference type="ChEBI" id="CHEBI:36264"/>
        <dbReference type="ChEBI" id="CHEBI:62727"/>
        <dbReference type="ChEBI" id="CHEBI:71302"/>
        <dbReference type="ChEBI" id="CHEBI:456215"/>
        <dbReference type="EC" id="2.10.1.1"/>
    </reaction>
</comment>
<dbReference type="SUPFAM" id="SSF63882">
    <property type="entry name" value="MoeA N-terminal region -like"/>
    <property type="match status" value="1"/>
</dbReference>
<evidence type="ECO:0000256" key="4">
    <source>
        <dbReference type="ARBA" id="ARBA00023150"/>
    </source>
</evidence>
<dbReference type="Pfam" id="PF03454">
    <property type="entry name" value="MoeA_C"/>
    <property type="match status" value="1"/>
</dbReference>
<dbReference type="CDD" id="cd00887">
    <property type="entry name" value="MoeA"/>
    <property type="match status" value="1"/>
</dbReference>
<evidence type="ECO:0000256" key="1">
    <source>
        <dbReference type="ARBA" id="ARBA00002901"/>
    </source>
</evidence>
<protein>
    <recommendedName>
        <fullName evidence="6">Molybdopterin molybdenumtransferase</fullName>
        <ecNumber evidence="6">2.10.1.1</ecNumber>
    </recommendedName>
</protein>
<evidence type="ECO:0000256" key="2">
    <source>
        <dbReference type="ARBA" id="ARBA00005046"/>
    </source>
</evidence>
<dbReference type="Pfam" id="PF00994">
    <property type="entry name" value="MoCF_biosynth"/>
    <property type="match status" value="1"/>
</dbReference>
<evidence type="ECO:0000256" key="6">
    <source>
        <dbReference type="RuleBase" id="RU365090"/>
    </source>
</evidence>
<dbReference type="InterPro" id="IPR036688">
    <property type="entry name" value="MoeA_C_domain_IV_sf"/>
</dbReference>
<dbReference type="Proteomes" id="UP000576082">
    <property type="component" value="Unassembled WGS sequence"/>
</dbReference>
<proteinExistence type="inferred from homology"/>
<evidence type="ECO:0000313" key="9">
    <source>
        <dbReference type="Proteomes" id="UP000576082"/>
    </source>
</evidence>
<gene>
    <name evidence="8" type="ORF">HHU12_31300</name>
</gene>
<dbReference type="AlphaFoldDB" id="A0A7X9XD67"/>
<dbReference type="SUPFAM" id="SSF53218">
    <property type="entry name" value="Molybdenum cofactor biosynthesis proteins"/>
    <property type="match status" value="1"/>
</dbReference>
<name>A0A7X9XD67_9BACT</name>
<dbReference type="Gene3D" id="3.40.980.10">
    <property type="entry name" value="MoaB/Mog-like domain"/>
    <property type="match status" value="1"/>
</dbReference>
<dbReference type="Pfam" id="PF03453">
    <property type="entry name" value="MoeA_N"/>
    <property type="match status" value="1"/>
</dbReference>
<dbReference type="InterPro" id="IPR036425">
    <property type="entry name" value="MoaB/Mog-like_dom_sf"/>
</dbReference>
<evidence type="ECO:0000256" key="5">
    <source>
        <dbReference type="ARBA" id="ARBA00047317"/>
    </source>
</evidence>
<comment type="cofactor">
    <cofactor evidence="6">
        <name>Mg(2+)</name>
        <dbReference type="ChEBI" id="CHEBI:18420"/>
    </cofactor>
</comment>
<dbReference type="Gene3D" id="3.90.105.10">
    <property type="entry name" value="Molybdopterin biosynthesis moea protein, domain 2"/>
    <property type="match status" value="1"/>
</dbReference>
<dbReference type="EMBL" id="JABANE010000167">
    <property type="protein sequence ID" value="NME72490.1"/>
    <property type="molecule type" value="Genomic_DNA"/>
</dbReference>
<dbReference type="SMART" id="SM00852">
    <property type="entry name" value="MoCF_biosynth"/>
    <property type="match status" value="1"/>
</dbReference>
<dbReference type="InterPro" id="IPR036135">
    <property type="entry name" value="MoeA_linker/N_sf"/>
</dbReference>
<keyword evidence="6 8" id="KW-0808">Transferase</keyword>
<feature type="domain" description="MoaB/Mog" evidence="7">
    <location>
        <begin position="181"/>
        <end position="320"/>
    </location>
</feature>
<dbReference type="InterPro" id="IPR038987">
    <property type="entry name" value="MoeA-like"/>
</dbReference>
<dbReference type="GO" id="GO:0061599">
    <property type="term" value="F:molybdopterin molybdotransferase activity"/>
    <property type="evidence" value="ECO:0007669"/>
    <property type="project" value="UniProtKB-UniRule"/>
</dbReference>
<comment type="similarity">
    <text evidence="3 6">Belongs to the MoeA family.</text>
</comment>
<evidence type="ECO:0000256" key="3">
    <source>
        <dbReference type="ARBA" id="ARBA00010763"/>
    </source>
</evidence>
<comment type="function">
    <text evidence="1 6">Catalyzes the insertion of molybdate into adenylated molybdopterin with the concomitant release of AMP.</text>
</comment>
<dbReference type="NCBIfam" id="TIGR00177">
    <property type="entry name" value="molyb_syn"/>
    <property type="match status" value="1"/>
</dbReference>
<organism evidence="8 9">
    <name type="scientific">Flammeovirga aprica JL-4</name>
    <dbReference type="NCBI Taxonomy" id="694437"/>
    <lineage>
        <taxon>Bacteria</taxon>
        <taxon>Pseudomonadati</taxon>
        <taxon>Bacteroidota</taxon>
        <taxon>Cytophagia</taxon>
        <taxon>Cytophagales</taxon>
        <taxon>Flammeovirgaceae</taxon>
        <taxon>Flammeovirga</taxon>
    </lineage>
</organism>
<evidence type="ECO:0000259" key="7">
    <source>
        <dbReference type="SMART" id="SM00852"/>
    </source>
</evidence>
<dbReference type="GO" id="GO:0006777">
    <property type="term" value="P:Mo-molybdopterin cofactor biosynthetic process"/>
    <property type="evidence" value="ECO:0007669"/>
    <property type="project" value="UniProtKB-UniRule"/>
</dbReference>